<reference evidence="1 2" key="1">
    <citation type="submission" date="2023-09" db="EMBL/GenBank/DDBJ databases">
        <authorList>
            <person name="Qi X."/>
        </authorList>
    </citation>
    <scope>NUCLEOTIDE SEQUENCE [LARGE SCALE GENOMIC DNA]</scope>
    <source>
        <strain evidence="1 2">S1-1</strain>
    </source>
</reference>
<evidence type="ECO:0000313" key="1">
    <source>
        <dbReference type="EMBL" id="WOH37652.1"/>
    </source>
</evidence>
<organism evidence="1 2">
    <name type="scientific">Thalassotalea fonticola</name>
    <dbReference type="NCBI Taxonomy" id="3065649"/>
    <lineage>
        <taxon>Bacteria</taxon>
        <taxon>Pseudomonadati</taxon>
        <taxon>Pseudomonadota</taxon>
        <taxon>Gammaproteobacteria</taxon>
        <taxon>Alteromonadales</taxon>
        <taxon>Colwelliaceae</taxon>
        <taxon>Thalassotalea</taxon>
    </lineage>
</organism>
<proteinExistence type="predicted"/>
<protein>
    <submittedName>
        <fullName evidence="1">Cysteine-rich CWC family protein</fullName>
    </submittedName>
</protein>
<sequence>MNQEEYVSPEDCPLCGENNHCGNLSSGKNNKCWCANNDITFPESLLSKVSNVAKNKSCICKACALKHKQDINKST</sequence>
<dbReference type="Proteomes" id="UP001301442">
    <property type="component" value="Chromosome"/>
</dbReference>
<dbReference type="Pfam" id="PF14375">
    <property type="entry name" value="Cys_rich_CWC"/>
    <property type="match status" value="1"/>
</dbReference>
<dbReference type="EMBL" id="CP136600">
    <property type="protein sequence ID" value="WOH37652.1"/>
    <property type="molecule type" value="Genomic_DNA"/>
</dbReference>
<keyword evidence="2" id="KW-1185">Reference proteome</keyword>
<name>A0ABZ0GP04_9GAMM</name>
<accession>A0ABZ0GP04</accession>
<evidence type="ECO:0000313" key="2">
    <source>
        <dbReference type="Proteomes" id="UP001301442"/>
    </source>
</evidence>
<gene>
    <name evidence="1" type="ORF">RI844_20195</name>
</gene>
<dbReference type="RefSeq" id="WP_348396438.1">
    <property type="nucleotide sequence ID" value="NZ_CP136600.1"/>
</dbReference>
<dbReference type="InterPro" id="IPR032720">
    <property type="entry name" value="Cys_rich_CWC"/>
</dbReference>